<accession>A0A1E3PNF0</accession>
<organism evidence="2 3">
    <name type="scientific">Nadsonia fulvescens var. elongata DSM 6958</name>
    <dbReference type="NCBI Taxonomy" id="857566"/>
    <lineage>
        <taxon>Eukaryota</taxon>
        <taxon>Fungi</taxon>
        <taxon>Dikarya</taxon>
        <taxon>Ascomycota</taxon>
        <taxon>Saccharomycotina</taxon>
        <taxon>Dipodascomycetes</taxon>
        <taxon>Dipodascales</taxon>
        <taxon>Dipodascales incertae sedis</taxon>
        <taxon>Nadsonia</taxon>
    </lineage>
</organism>
<feature type="region of interest" description="Disordered" evidence="1">
    <location>
        <begin position="253"/>
        <end position="273"/>
    </location>
</feature>
<feature type="region of interest" description="Disordered" evidence="1">
    <location>
        <begin position="1"/>
        <end position="97"/>
    </location>
</feature>
<feature type="region of interest" description="Disordered" evidence="1">
    <location>
        <begin position="380"/>
        <end position="399"/>
    </location>
</feature>
<dbReference type="EMBL" id="KV454407">
    <property type="protein sequence ID" value="ODQ66943.1"/>
    <property type="molecule type" value="Genomic_DNA"/>
</dbReference>
<dbReference type="AlphaFoldDB" id="A0A1E3PNF0"/>
<feature type="region of interest" description="Disordered" evidence="1">
    <location>
        <begin position="193"/>
        <end position="237"/>
    </location>
</feature>
<dbReference type="Proteomes" id="UP000095009">
    <property type="component" value="Unassembled WGS sequence"/>
</dbReference>
<feature type="compositionally biased region" description="Low complexity" evidence="1">
    <location>
        <begin position="56"/>
        <end position="83"/>
    </location>
</feature>
<feature type="compositionally biased region" description="Polar residues" evidence="1">
    <location>
        <begin position="732"/>
        <end position="743"/>
    </location>
</feature>
<evidence type="ECO:0000313" key="2">
    <source>
        <dbReference type="EMBL" id="ODQ66943.1"/>
    </source>
</evidence>
<feature type="compositionally biased region" description="Polar residues" evidence="1">
    <location>
        <begin position="657"/>
        <end position="685"/>
    </location>
</feature>
<gene>
    <name evidence="2" type="ORF">NADFUDRAFT_81589</name>
</gene>
<feature type="compositionally biased region" description="Polar residues" evidence="1">
    <location>
        <begin position="225"/>
        <end position="237"/>
    </location>
</feature>
<feature type="compositionally biased region" description="Polar residues" evidence="1">
    <location>
        <begin position="209"/>
        <end position="218"/>
    </location>
</feature>
<feature type="region of interest" description="Disordered" evidence="1">
    <location>
        <begin position="520"/>
        <end position="561"/>
    </location>
</feature>
<name>A0A1E3PNF0_9ASCO</name>
<feature type="region of interest" description="Disordered" evidence="1">
    <location>
        <begin position="732"/>
        <end position="753"/>
    </location>
</feature>
<sequence>MAVSTHLPESPASLSSLNSTLNGVGTQNHPDKQVRNRGSYGNLASTPDRYHPQRRSFSLGQLFSSSSPNLSRPSSSPSPSVQSTVELQSESPFQQQNSHLYQQQSFSFASNIRHSSYGEGYRQHQTQNSLDSTKTKLRYVSAPSALTLLPSAHAPPSSSNHRSNIALALAEDSKPKLTLKAKLKKTFSFNFRKNKNTESSPPVSAKTGAPTSKIQSEKVSPLRHQLSSRASSPNLSPLRQQLVSNSVVTLPTNFSASNNDNTDTKSLHSRSSITKLRRRSKTFSTIFSSSNSDNQFNSGYSKTLHELENKQFDIPNRKSIYQPSVSMGSVIQPFEDNNHNQDKNNNITIPDDGFLSLTSINSPLDELNLVSSAPTLDSSDLPVHSHSTDNTSSSYLVSQSSTPIPTINIEIVDDQCISGGPSDEEEQVTSGETIFPKDLENLGAQTIRVSLERAKSLERRRSVKKPKTKSSLGSVITAKGSNESLTDRLCLISPSLSTEDNNPSQEDFTVPSPEEVHITPSEFNGPINSNNDINGYQKSLEGQSPNSPAQSHRGILKNSPRHRIRSPELEDDNENMAIRLPEPFSLNTTRNNIDYYQFPEDFSYTPQQYPNLSTPVVLSLSPSLSLLPSSNCLSPSSHSASNSINHQFNRHSNPVNDFNPSTGLYHHTPQSSSLSNLPQHMPQKQSQKRYHSHNRSRSRISNTIDDVSLIGPDGCIGSSAAAIPEFVTDGSNLSHQNSSLNIRSPSESPSPTPTLMFSSAAKIPPSVSFSSRIIIYDTYDKSSYDRSSDLSTCNYL</sequence>
<feature type="compositionally biased region" description="Basic residues" evidence="1">
    <location>
        <begin position="686"/>
        <end position="698"/>
    </location>
</feature>
<reference evidence="2 3" key="1">
    <citation type="journal article" date="2016" name="Proc. Natl. Acad. Sci. U.S.A.">
        <title>Comparative genomics of biotechnologically important yeasts.</title>
        <authorList>
            <person name="Riley R."/>
            <person name="Haridas S."/>
            <person name="Wolfe K.H."/>
            <person name="Lopes M.R."/>
            <person name="Hittinger C.T."/>
            <person name="Goeker M."/>
            <person name="Salamov A.A."/>
            <person name="Wisecaver J.H."/>
            <person name="Long T.M."/>
            <person name="Calvey C.H."/>
            <person name="Aerts A.L."/>
            <person name="Barry K.W."/>
            <person name="Choi C."/>
            <person name="Clum A."/>
            <person name="Coughlan A.Y."/>
            <person name="Deshpande S."/>
            <person name="Douglass A.P."/>
            <person name="Hanson S.J."/>
            <person name="Klenk H.-P."/>
            <person name="LaButti K.M."/>
            <person name="Lapidus A."/>
            <person name="Lindquist E.A."/>
            <person name="Lipzen A.M."/>
            <person name="Meier-Kolthoff J.P."/>
            <person name="Ohm R.A."/>
            <person name="Otillar R.P."/>
            <person name="Pangilinan J.L."/>
            <person name="Peng Y."/>
            <person name="Rokas A."/>
            <person name="Rosa C.A."/>
            <person name="Scheuner C."/>
            <person name="Sibirny A.A."/>
            <person name="Slot J.C."/>
            <person name="Stielow J.B."/>
            <person name="Sun H."/>
            <person name="Kurtzman C.P."/>
            <person name="Blackwell M."/>
            <person name="Grigoriev I.V."/>
            <person name="Jeffries T.W."/>
        </authorList>
    </citation>
    <scope>NUCLEOTIDE SEQUENCE [LARGE SCALE GENOMIC DNA]</scope>
    <source>
        <strain evidence="2 3">DSM 6958</strain>
    </source>
</reference>
<dbReference type="OrthoDB" id="5563016at2759"/>
<evidence type="ECO:0000256" key="1">
    <source>
        <dbReference type="SAM" id="MobiDB-lite"/>
    </source>
</evidence>
<keyword evidence="3" id="KW-1185">Reference proteome</keyword>
<feature type="region of interest" description="Disordered" evidence="1">
    <location>
        <begin position="657"/>
        <end position="699"/>
    </location>
</feature>
<proteinExistence type="predicted"/>
<evidence type="ECO:0000313" key="3">
    <source>
        <dbReference type="Proteomes" id="UP000095009"/>
    </source>
</evidence>
<feature type="compositionally biased region" description="Polar residues" evidence="1">
    <location>
        <begin position="526"/>
        <end position="550"/>
    </location>
</feature>
<feature type="compositionally biased region" description="Polar residues" evidence="1">
    <location>
        <begin position="193"/>
        <end position="202"/>
    </location>
</feature>
<protein>
    <submittedName>
        <fullName evidence="2">Uncharacterized protein</fullName>
    </submittedName>
</protein>
<feature type="non-terminal residue" evidence="2">
    <location>
        <position position="796"/>
    </location>
</feature>
<feature type="compositionally biased region" description="Polar residues" evidence="1">
    <location>
        <begin position="84"/>
        <end position="93"/>
    </location>
</feature>
<feature type="compositionally biased region" description="Polar residues" evidence="1">
    <location>
        <begin position="12"/>
        <end position="28"/>
    </location>
</feature>